<gene>
    <name evidence="2" type="ORF">SO802_015214</name>
</gene>
<dbReference type="GO" id="GO:0004523">
    <property type="term" value="F:RNA-DNA hybrid ribonuclease activity"/>
    <property type="evidence" value="ECO:0007669"/>
    <property type="project" value="InterPro"/>
</dbReference>
<evidence type="ECO:0000313" key="3">
    <source>
        <dbReference type="Proteomes" id="UP001459277"/>
    </source>
</evidence>
<dbReference type="Proteomes" id="UP001459277">
    <property type="component" value="Unassembled WGS sequence"/>
</dbReference>
<dbReference type="Pfam" id="PF13456">
    <property type="entry name" value="RVT_3"/>
    <property type="match status" value="1"/>
</dbReference>
<accession>A0AAW2CVG0</accession>
<dbReference type="InterPro" id="IPR053151">
    <property type="entry name" value="RNase_H-like"/>
</dbReference>
<dbReference type="AlphaFoldDB" id="A0AAW2CVG0"/>
<dbReference type="PANTHER" id="PTHR47723:SF21">
    <property type="entry name" value="POLYNUCLEOTIDYL TRANSFERASE, RIBONUCLEASE H-LIKE SUPERFAMILY PROTEIN"/>
    <property type="match status" value="1"/>
</dbReference>
<dbReference type="SUPFAM" id="SSF53098">
    <property type="entry name" value="Ribonuclease H-like"/>
    <property type="match status" value="1"/>
</dbReference>
<proteinExistence type="predicted"/>
<feature type="domain" description="RNase H type-1" evidence="1">
    <location>
        <begin position="9"/>
        <end position="94"/>
    </location>
</feature>
<protein>
    <recommendedName>
        <fullName evidence="1">RNase H type-1 domain-containing protein</fullName>
    </recommendedName>
</protein>
<dbReference type="InterPro" id="IPR012337">
    <property type="entry name" value="RNaseH-like_sf"/>
</dbReference>
<evidence type="ECO:0000313" key="2">
    <source>
        <dbReference type="EMBL" id="KAL0001433.1"/>
    </source>
</evidence>
<dbReference type="Gene3D" id="3.30.420.10">
    <property type="entry name" value="Ribonuclease H-like superfamily/Ribonuclease H"/>
    <property type="match status" value="1"/>
</dbReference>
<sequence>MAFLVCSFAGPLEVEAKAFEVSLQLARDMGYQDVILEGDSLILVCALCGLSPSPSTIDSLVVGMQLICSYFRTVYVSHVRTKGNKHAHILAKYAFSIKESVVWIEETPCCIEQALIQDFVPVSGI</sequence>
<dbReference type="PANTHER" id="PTHR47723">
    <property type="entry name" value="OS05G0353850 PROTEIN"/>
    <property type="match status" value="1"/>
</dbReference>
<name>A0AAW2CVG0_9ROSI</name>
<reference evidence="2 3" key="1">
    <citation type="submission" date="2024-01" db="EMBL/GenBank/DDBJ databases">
        <title>A telomere-to-telomere, gap-free genome of sweet tea (Lithocarpus litseifolius).</title>
        <authorList>
            <person name="Zhou J."/>
        </authorList>
    </citation>
    <scope>NUCLEOTIDE SEQUENCE [LARGE SCALE GENOMIC DNA]</scope>
    <source>
        <strain evidence="2">Zhou-2022a</strain>
        <tissue evidence="2">Leaf</tissue>
    </source>
</reference>
<dbReference type="GO" id="GO:0003676">
    <property type="term" value="F:nucleic acid binding"/>
    <property type="evidence" value="ECO:0007669"/>
    <property type="project" value="InterPro"/>
</dbReference>
<dbReference type="InterPro" id="IPR002156">
    <property type="entry name" value="RNaseH_domain"/>
</dbReference>
<dbReference type="EMBL" id="JAZDWU010000005">
    <property type="protein sequence ID" value="KAL0001433.1"/>
    <property type="molecule type" value="Genomic_DNA"/>
</dbReference>
<dbReference type="InterPro" id="IPR044730">
    <property type="entry name" value="RNase_H-like_dom_plant"/>
</dbReference>
<dbReference type="CDD" id="cd06222">
    <property type="entry name" value="RNase_H_like"/>
    <property type="match status" value="1"/>
</dbReference>
<keyword evidence="3" id="KW-1185">Reference proteome</keyword>
<comment type="caution">
    <text evidence="2">The sequence shown here is derived from an EMBL/GenBank/DDBJ whole genome shotgun (WGS) entry which is preliminary data.</text>
</comment>
<dbReference type="InterPro" id="IPR036397">
    <property type="entry name" value="RNaseH_sf"/>
</dbReference>
<organism evidence="2 3">
    <name type="scientific">Lithocarpus litseifolius</name>
    <dbReference type="NCBI Taxonomy" id="425828"/>
    <lineage>
        <taxon>Eukaryota</taxon>
        <taxon>Viridiplantae</taxon>
        <taxon>Streptophyta</taxon>
        <taxon>Embryophyta</taxon>
        <taxon>Tracheophyta</taxon>
        <taxon>Spermatophyta</taxon>
        <taxon>Magnoliopsida</taxon>
        <taxon>eudicotyledons</taxon>
        <taxon>Gunneridae</taxon>
        <taxon>Pentapetalae</taxon>
        <taxon>rosids</taxon>
        <taxon>fabids</taxon>
        <taxon>Fagales</taxon>
        <taxon>Fagaceae</taxon>
        <taxon>Lithocarpus</taxon>
    </lineage>
</organism>
<evidence type="ECO:0000259" key="1">
    <source>
        <dbReference type="Pfam" id="PF13456"/>
    </source>
</evidence>